<comment type="caution">
    <text evidence="1">The sequence shown here is derived from an EMBL/GenBank/DDBJ whole genome shotgun (WGS) entry which is preliminary data.</text>
</comment>
<dbReference type="InterPro" id="IPR032675">
    <property type="entry name" value="LRR_dom_sf"/>
</dbReference>
<reference evidence="1 2" key="1">
    <citation type="submission" date="2014-02" db="EMBL/GenBank/DDBJ databases">
        <title>Single nucleus genome sequencing reveals high similarity among nuclei of an endomycorrhizal fungus.</title>
        <authorList>
            <person name="Lin K."/>
            <person name="Geurts R."/>
            <person name="Zhang Z."/>
            <person name="Limpens E."/>
            <person name="Saunders D.G."/>
            <person name="Mu D."/>
            <person name="Pang E."/>
            <person name="Cao H."/>
            <person name="Cha H."/>
            <person name="Lin T."/>
            <person name="Zhou Q."/>
            <person name="Shang Y."/>
            <person name="Li Y."/>
            <person name="Ivanov S."/>
            <person name="Sharma T."/>
            <person name="Velzen R.V."/>
            <person name="Ruijter N.D."/>
            <person name="Aanen D.K."/>
            <person name="Win J."/>
            <person name="Kamoun S."/>
            <person name="Bisseling T."/>
            <person name="Huang S."/>
        </authorList>
    </citation>
    <scope>NUCLEOTIDE SEQUENCE [LARGE SCALE GENOMIC DNA]</scope>
    <source>
        <strain evidence="2">DAOM197198w</strain>
    </source>
</reference>
<keyword evidence="2" id="KW-1185">Reference proteome</keyword>
<accession>A0A015KYP8</accession>
<dbReference type="Proteomes" id="UP000022910">
    <property type="component" value="Unassembled WGS sequence"/>
</dbReference>
<dbReference type="OrthoDB" id="2351154at2759"/>
<protein>
    <recommendedName>
        <fullName evidence="3">F-box domain-containing protein</fullName>
    </recommendedName>
</protein>
<dbReference type="EMBL" id="JEMT01022492">
    <property type="protein sequence ID" value="EXX65171.1"/>
    <property type="molecule type" value="Genomic_DNA"/>
</dbReference>
<gene>
    <name evidence="1" type="ORF">RirG_135820</name>
</gene>
<evidence type="ECO:0000313" key="1">
    <source>
        <dbReference type="EMBL" id="EXX65171.1"/>
    </source>
</evidence>
<evidence type="ECO:0000313" key="2">
    <source>
        <dbReference type="Proteomes" id="UP000022910"/>
    </source>
</evidence>
<dbReference type="HOGENOM" id="CLU_028913_3_1_1"/>
<name>A0A015KYP8_RHIIW</name>
<organism evidence="1 2">
    <name type="scientific">Rhizophagus irregularis (strain DAOM 197198w)</name>
    <name type="common">Glomus intraradices</name>
    <dbReference type="NCBI Taxonomy" id="1432141"/>
    <lineage>
        <taxon>Eukaryota</taxon>
        <taxon>Fungi</taxon>
        <taxon>Fungi incertae sedis</taxon>
        <taxon>Mucoromycota</taxon>
        <taxon>Glomeromycotina</taxon>
        <taxon>Glomeromycetes</taxon>
        <taxon>Glomerales</taxon>
        <taxon>Glomeraceae</taxon>
        <taxon>Rhizophagus</taxon>
    </lineage>
</organism>
<sequence length="342" mass="40380">MPQFYVDYLIEIFEHLEKDKNTLYSCLLVNRLWCEISVRILWTDIINYNTLFTCLPNESKKILHENGISILNSKPPMFNYASFCKFLSIDDINCNIRKLIKKQLPFPYHNLKNKTHVVSQEILKLLMSQNFSLKELYITTSRLSTAFTSYPEAKDCLKNLSELCCYPNLNTEFFTQLSEICHNIQRLKLSFEKDISNGLTDLISTQKNLKELEITHVSNKELKDLILLEKLPDTLDNLLICGRNHYMSLSFIAKLTNLKELRLAFFNNDCFEDFKKLQYITFSQLQLLKFIEVSPRNDYLIKFLENNGRNLKEFYIENFLIYTGCSYAYHVTLLKSYVKKIF</sequence>
<evidence type="ECO:0008006" key="3">
    <source>
        <dbReference type="Google" id="ProtNLM"/>
    </source>
</evidence>
<dbReference type="Gene3D" id="3.80.10.10">
    <property type="entry name" value="Ribonuclease Inhibitor"/>
    <property type="match status" value="1"/>
</dbReference>
<dbReference type="AlphaFoldDB" id="A0A015KYP8"/>
<proteinExistence type="predicted"/>
<dbReference type="SUPFAM" id="SSF52047">
    <property type="entry name" value="RNI-like"/>
    <property type="match status" value="1"/>
</dbReference>